<dbReference type="RefSeq" id="WP_157308355.1">
    <property type="nucleotide sequence ID" value="NZ_WRXN01000011.1"/>
</dbReference>
<dbReference type="Pfam" id="PF19654">
    <property type="entry name" value="DUF6157"/>
    <property type="match status" value="1"/>
</dbReference>
<dbReference type="EMBL" id="WRXN01000011">
    <property type="protein sequence ID" value="MVT10916.1"/>
    <property type="molecule type" value="Genomic_DNA"/>
</dbReference>
<dbReference type="InterPro" id="IPR046155">
    <property type="entry name" value="DUF6157"/>
</dbReference>
<protein>
    <submittedName>
        <fullName evidence="1">Uncharacterized protein</fullName>
    </submittedName>
</protein>
<name>A0A7K1U9C2_9BACT</name>
<proteinExistence type="predicted"/>
<dbReference type="Proteomes" id="UP000461730">
    <property type="component" value="Unassembled WGS sequence"/>
</dbReference>
<keyword evidence="2" id="KW-1185">Reference proteome</keyword>
<evidence type="ECO:0000313" key="2">
    <source>
        <dbReference type="Proteomes" id="UP000461730"/>
    </source>
</evidence>
<evidence type="ECO:0000313" key="1">
    <source>
        <dbReference type="EMBL" id="MVT10916.1"/>
    </source>
</evidence>
<comment type="caution">
    <text evidence="1">The sequence shown here is derived from an EMBL/GenBank/DDBJ whole genome shotgun (WGS) entry which is preliminary data.</text>
</comment>
<dbReference type="AlphaFoldDB" id="A0A7K1U9C2"/>
<reference evidence="1 2" key="1">
    <citation type="submission" date="2019-12" db="EMBL/GenBank/DDBJ databases">
        <title>Chitinophaga sp. strain ysch24 (GDMCC 1.1355), whole genome shotgun sequence.</title>
        <authorList>
            <person name="Zhang X."/>
        </authorList>
    </citation>
    <scope>NUCLEOTIDE SEQUENCE [LARGE SCALE GENOMIC DNA]</scope>
    <source>
        <strain evidence="2">ysch24</strain>
    </source>
</reference>
<sequence>MKTTNYYNTFIEVSEDCPAGTAEIPPVRGESRSAANIQFDMMSRHPYRFTSDDVIFQVFATKNNVGKSAWEEFFSKGQACLRASPLVKRYGWGVHCDAEGKVAIYGIGSAEYEQYLKSKELAHVKGMRSKRV</sequence>
<gene>
    <name evidence="1" type="ORF">GO493_21795</name>
</gene>
<organism evidence="1 2">
    <name type="scientific">Chitinophaga tropicalis</name>
    <dbReference type="NCBI Taxonomy" id="2683588"/>
    <lineage>
        <taxon>Bacteria</taxon>
        <taxon>Pseudomonadati</taxon>
        <taxon>Bacteroidota</taxon>
        <taxon>Chitinophagia</taxon>
        <taxon>Chitinophagales</taxon>
        <taxon>Chitinophagaceae</taxon>
        <taxon>Chitinophaga</taxon>
    </lineage>
</organism>
<accession>A0A7K1U9C2</accession>